<dbReference type="Gene3D" id="2.60.40.150">
    <property type="entry name" value="C2 domain"/>
    <property type="match status" value="1"/>
</dbReference>
<name>A0A059AV71_EUCGR</name>
<evidence type="ECO:0000259" key="1">
    <source>
        <dbReference type="PROSITE" id="PS50004"/>
    </source>
</evidence>
<evidence type="ECO:0000313" key="2">
    <source>
        <dbReference type="EMBL" id="KCW57325.1"/>
    </source>
</evidence>
<dbReference type="EMBL" id="KK198760">
    <property type="protein sequence ID" value="KCW57325.1"/>
    <property type="molecule type" value="Genomic_DNA"/>
</dbReference>
<feature type="domain" description="C2" evidence="1">
    <location>
        <begin position="1"/>
        <end position="113"/>
    </location>
</feature>
<protein>
    <recommendedName>
        <fullName evidence="1">C2 domain-containing protein</fullName>
    </recommendedName>
</protein>
<organism evidence="2">
    <name type="scientific">Eucalyptus grandis</name>
    <name type="common">Flooded gum</name>
    <dbReference type="NCBI Taxonomy" id="71139"/>
    <lineage>
        <taxon>Eukaryota</taxon>
        <taxon>Viridiplantae</taxon>
        <taxon>Streptophyta</taxon>
        <taxon>Embryophyta</taxon>
        <taxon>Tracheophyta</taxon>
        <taxon>Spermatophyta</taxon>
        <taxon>Magnoliopsida</taxon>
        <taxon>eudicotyledons</taxon>
        <taxon>Gunneridae</taxon>
        <taxon>Pentapetalae</taxon>
        <taxon>rosids</taxon>
        <taxon>malvids</taxon>
        <taxon>Myrtales</taxon>
        <taxon>Myrtaceae</taxon>
        <taxon>Myrtoideae</taxon>
        <taxon>Eucalypteae</taxon>
        <taxon>Eucalyptus</taxon>
    </lineage>
</organism>
<dbReference type="OMA" id="YVEKEYH"/>
<dbReference type="SUPFAM" id="SSF49562">
    <property type="entry name" value="C2 domain (Calcium/lipid-binding domain, CaLB)"/>
    <property type="match status" value="1"/>
</dbReference>
<gene>
    <name evidence="2" type="ORF">EUGRSUZ_H00124</name>
</gene>
<dbReference type="PANTHER" id="PTHR32246">
    <property type="entry name" value="INGRESSION PROTEIN FIC1"/>
    <property type="match status" value="1"/>
</dbReference>
<proteinExistence type="predicted"/>
<dbReference type="STRING" id="71139.A0A059AV71"/>
<dbReference type="PROSITE" id="PS50004">
    <property type="entry name" value="C2"/>
    <property type="match status" value="1"/>
</dbReference>
<dbReference type="PANTHER" id="PTHR32246:SF143">
    <property type="entry name" value="CALCIUM-DEPENDENT LIPID-BINDING (CALB DOMAIN) FAMILY PROTEIN"/>
    <property type="match status" value="1"/>
</dbReference>
<dbReference type="CDD" id="cd04051">
    <property type="entry name" value="C2_SRC2_like"/>
    <property type="match status" value="1"/>
</dbReference>
<accession>A0A059AV71</accession>
<sequence>MPVTILNRFHLLEVDIISAQDLAPVSRYMRTYAVVWVHPDGKLPTRVDACGRCDPTWNDRFVFRVNEEFLRRDTSAVMIEIYAVRRLFKDVRVGTVRVLVSNFFPRPSRSFRREQHSGRHVMALQVRRPSGRPQGILNVGVALLDSSTRSKPM</sequence>
<dbReference type="Gramene" id="KCW57325">
    <property type="protein sequence ID" value="KCW57325"/>
    <property type="gene ID" value="EUGRSUZ_H00124"/>
</dbReference>
<reference evidence="2" key="1">
    <citation type="submission" date="2013-07" db="EMBL/GenBank/DDBJ databases">
        <title>The genome of Eucalyptus grandis.</title>
        <authorList>
            <person name="Schmutz J."/>
            <person name="Hayes R."/>
            <person name="Myburg A."/>
            <person name="Tuskan G."/>
            <person name="Grattapaglia D."/>
            <person name="Rokhsar D.S."/>
        </authorList>
    </citation>
    <scope>NUCLEOTIDE SEQUENCE</scope>
    <source>
        <tissue evidence="2">Leaf extractions</tissue>
    </source>
</reference>
<dbReference type="InParanoid" id="A0A059AV71"/>
<dbReference type="GO" id="GO:0006952">
    <property type="term" value="P:defense response"/>
    <property type="evidence" value="ECO:0007669"/>
    <property type="project" value="InterPro"/>
</dbReference>
<dbReference type="InterPro" id="IPR000008">
    <property type="entry name" value="C2_dom"/>
</dbReference>
<dbReference type="SMART" id="SM00239">
    <property type="entry name" value="C2"/>
    <property type="match status" value="1"/>
</dbReference>
<dbReference type="InterPro" id="IPR035892">
    <property type="entry name" value="C2_domain_sf"/>
</dbReference>
<dbReference type="Pfam" id="PF00168">
    <property type="entry name" value="C2"/>
    <property type="match status" value="1"/>
</dbReference>
<dbReference type="AlphaFoldDB" id="A0A059AV71"/>
<dbReference type="InterPro" id="IPR044750">
    <property type="entry name" value="C2_SRC2/BAP"/>
</dbReference>